<organism evidence="2 3">
    <name type="scientific">Blastopirellula marina</name>
    <dbReference type="NCBI Taxonomy" id="124"/>
    <lineage>
        <taxon>Bacteria</taxon>
        <taxon>Pseudomonadati</taxon>
        <taxon>Planctomycetota</taxon>
        <taxon>Planctomycetia</taxon>
        <taxon>Pirellulales</taxon>
        <taxon>Pirellulaceae</taxon>
        <taxon>Blastopirellula</taxon>
    </lineage>
</organism>
<comment type="caution">
    <text evidence="2">The sequence shown here is derived from an EMBL/GenBank/DDBJ whole genome shotgun (WGS) entry which is preliminary data.</text>
</comment>
<keyword evidence="1" id="KW-0732">Signal</keyword>
<accession>A0A2S8GRW1</accession>
<evidence type="ECO:0000313" key="3">
    <source>
        <dbReference type="Proteomes" id="UP000237819"/>
    </source>
</evidence>
<gene>
    <name evidence="2" type="ORF">C5Y93_03630</name>
</gene>
<sequence>MAALKLAASAFAYLCVATVLAAGVGAAILIATNRVDSAKAYSILAIVYGIDEDKIREQMDEESQPEKDNEEPDMQAVIDARARRHLALDFRIQALDTGIENIRGMQANLAEERRRYDQLKTSFDDRLKQLEEGVRDDAIVELQRTMEAIDARQAKEQMMIMLERDDNSMQDVVTILKGMPNDKRKKIIAEFRSEEEKQKLADILNQIRLGVPEATLIKDARDQLDKFQPEVN</sequence>
<protein>
    <recommendedName>
        <fullName evidence="4">Magnesium transporter MgtE intracellular domain-containing protein</fullName>
    </recommendedName>
</protein>
<name>A0A2S8GRW1_9BACT</name>
<dbReference type="RefSeq" id="WP_105334030.1">
    <property type="nucleotide sequence ID" value="NZ_PUHZ01000005.1"/>
</dbReference>
<evidence type="ECO:0000256" key="1">
    <source>
        <dbReference type="SAM" id="SignalP"/>
    </source>
</evidence>
<feature type="chain" id="PRO_5015615194" description="Magnesium transporter MgtE intracellular domain-containing protein" evidence="1">
    <location>
        <begin position="22"/>
        <end position="232"/>
    </location>
</feature>
<dbReference type="EMBL" id="PUHZ01000005">
    <property type="protein sequence ID" value="PQO47142.1"/>
    <property type="molecule type" value="Genomic_DNA"/>
</dbReference>
<evidence type="ECO:0008006" key="4">
    <source>
        <dbReference type="Google" id="ProtNLM"/>
    </source>
</evidence>
<evidence type="ECO:0000313" key="2">
    <source>
        <dbReference type="EMBL" id="PQO47142.1"/>
    </source>
</evidence>
<proteinExistence type="predicted"/>
<dbReference type="AlphaFoldDB" id="A0A2S8GRW1"/>
<dbReference type="Proteomes" id="UP000237819">
    <property type="component" value="Unassembled WGS sequence"/>
</dbReference>
<dbReference type="OrthoDB" id="259971at2"/>
<reference evidence="2 3" key="1">
    <citation type="submission" date="2018-02" db="EMBL/GenBank/DDBJ databases">
        <title>Comparative genomes isolates from brazilian mangrove.</title>
        <authorList>
            <person name="Araujo J.E."/>
            <person name="Taketani R.G."/>
            <person name="Silva M.C.P."/>
            <person name="Loureco M.V."/>
            <person name="Andreote F.D."/>
        </authorList>
    </citation>
    <scope>NUCLEOTIDE SEQUENCE [LARGE SCALE GENOMIC DNA]</scope>
    <source>
        <strain evidence="2 3">Nap-Phe MGV</strain>
    </source>
</reference>
<feature type="signal peptide" evidence="1">
    <location>
        <begin position="1"/>
        <end position="21"/>
    </location>
</feature>